<feature type="transmembrane region" description="Helical" evidence="4">
    <location>
        <begin position="12"/>
        <end position="36"/>
    </location>
</feature>
<dbReference type="InterPro" id="IPR039424">
    <property type="entry name" value="SBP_5"/>
</dbReference>
<feature type="domain" description="Solute-binding protein family 5" evidence="5">
    <location>
        <begin position="52"/>
        <end position="293"/>
    </location>
</feature>
<organism evidence="6 7">
    <name type="scientific">Acidianus brierleyi</name>
    <dbReference type="NCBI Taxonomy" id="41673"/>
    <lineage>
        <taxon>Archaea</taxon>
        <taxon>Thermoproteota</taxon>
        <taxon>Thermoprotei</taxon>
        <taxon>Sulfolobales</taxon>
        <taxon>Sulfolobaceae</taxon>
        <taxon>Acidianus</taxon>
    </lineage>
</organism>
<evidence type="ECO:0000256" key="1">
    <source>
        <dbReference type="ARBA" id="ARBA00005695"/>
    </source>
</evidence>
<reference evidence="6 7" key="1">
    <citation type="submission" date="2018-05" db="EMBL/GenBank/DDBJ databases">
        <title>Complete Genome Sequences of Extremely Thermoacidophilic, Metal-Mobilizing Type-Strain Members of the Archaeal Family Sulfolobaceae: Acidianus brierleyi DSM-1651T, Acidianus sulfidivorans DSM-18786T, Metallosphaera hakonensis DSM-7519T, and Metallosphaera prunae DSM-10039T.</title>
        <authorList>
            <person name="Counts J.A."/>
            <person name="Kelly R.M."/>
        </authorList>
    </citation>
    <scope>NUCLEOTIDE SEQUENCE [LARGE SCALE GENOMIC DNA]</scope>
    <source>
        <strain evidence="6 7">DSM 1651</strain>
    </source>
</reference>
<keyword evidence="2" id="KW-0813">Transport</keyword>
<dbReference type="Pfam" id="PF00496">
    <property type="entry name" value="SBP_bac_5"/>
    <property type="match status" value="2"/>
</dbReference>
<feature type="transmembrane region" description="Helical" evidence="4">
    <location>
        <begin position="752"/>
        <end position="773"/>
    </location>
</feature>
<accession>A0A2U9IC67</accession>
<evidence type="ECO:0000256" key="4">
    <source>
        <dbReference type="SAM" id="Phobius"/>
    </source>
</evidence>
<keyword evidence="4" id="KW-0812">Transmembrane</keyword>
<evidence type="ECO:0000256" key="3">
    <source>
        <dbReference type="ARBA" id="ARBA00022729"/>
    </source>
</evidence>
<feature type="domain" description="Solute-binding protein family 5" evidence="5">
    <location>
        <begin position="434"/>
        <end position="644"/>
    </location>
</feature>
<sequence>MSNINLPNIGIFLVLFLIMVIALEVTMPVLTTGYAIGNFNTPILNPDQARYTQPWVGKITFLYSYTSHTDEFEALTAGKIDFATIDHASEVKEALEKYNSTIFVGIAPVESFGQLVFSFNSTISSLTSNLYFRYAVSSLINPINITNIVWENGILGIDYPYFVSPKVYSEWFSTAAEQYYQKYESYNITRAVMYLESIPNVTHVDGKWYYKGKPLTLSFIYAEDEQPQLRLADYLKDQFALINISVTILAEPFGTLIQTAVTPPYDFNMTTFGWIDLGPLVPQWMTIYTSPENVGGFSNATIDNLINEAQTAPSLSQSISIMKQVELDLQQQLPYIIVVWSNAIQGVYLPGWANYIYMKDGTAVYAINVLNIHPVNSTLTGDFLFSSVASDLPRHMQPYASESLYAFNVLDCMYEPLATTPLTDVTSVLPPSQLVPMLAKNWTLDTGVTTTAPNGEKIVNGTILTVNLVHNATWINGYPVTAYDVNFTYWYYDLAGISGTNTFDGITLNYTYLIDNSFINTDVFGSIPQLVDSQVTNPYQIVFYLNSTSDLVIDETLTEIDIYFPASVYSHIQPATIWTDKYAPLISNGPYMWNSTSSAFSDEEFTLTYNPHYFKIDPLIFLANVKAGTPYNYTTTFTYYNWDNSTDSLVPTPANGTAYVWLKALDVPGVPYGNYTKPVTMSMIAPGEYSAMINTTGLPAGIYEIVAKIISPGGLEEYSYGSLNVSSVPVVTTTHPPVTTTTTTHPPSISPIVYAGIAIVIVIIVVAAVVVLLRRR</sequence>
<keyword evidence="3" id="KW-0732">Signal</keyword>
<name>A0A2U9IC67_9CREN</name>
<protein>
    <submittedName>
        <fullName evidence="6">Peptide ABC transporter substrate-binding protein</fullName>
    </submittedName>
</protein>
<dbReference type="RefSeq" id="WP_110269493.1">
    <property type="nucleotide sequence ID" value="NZ_CP029289.2"/>
</dbReference>
<proteinExistence type="inferred from homology"/>
<dbReference type="Gene3D" id="3.10.105.10">
    <property type="entry name" value="Dipeptide-binding Protein, Domain 3"/>
    <property type="match status" value="1"/>
</dbReference>
<dbReference type="InterPro" id="IPR000914">
    <property type="entry name" value="SBP_5_dom"/>
</dbReference>
<evidence type="ECO:0000313" key="7">
    <source>
        <dbReference type="Proteomes" id="UP000248044"/>
    </source>
</evidence>
<dbReference type="SUPFAM" id="SSF53850">
    <property type="entry name" value="Periplasmic binding protein-like II"/>
    <property type="match status" value="2"/>
</dbReference>
<evidence type="ECO:0000256" key="2">
    <source>
        <dbReference type="ARBA" id="ARBA00022448"/>
    </source>
</evidence>
<dbReference type="Gene3D" id="3.40.190.10">
    <property type="entry name" value="Periplasmic binding protein-like II"/>
    <property type="match status" value="1"/>
</dbReference>
<dbReference type="GeneID" id="36830946"/>
<dbReference type="GO" id="GO:1904680">
    <property type="term" value="F:peptide transmembrane transporter activity"/>
    <property type="evidence" value="ECO:0007669"/>
    <property type="project" value="TreeGrafter"/>
</dbReference>
<keyword evidence="4" id="KW-1133">Transmembrane helix</keyword>
<dbReference type="OrthoDB" id="194307at2157"/>
<evidence type="ECO:0000313" key="6">
    <source>
        <dbReference type="EMBL" id="AWR93609.1"/>
    </source>
</evidence>
<dbReference type="EMBL" id="CP029289">
    <property type="protein sequence ID" value="AWR93609.1"/>
    <property type="molecule type" value="Genomic_DNA"/>
</dbReference>
<dbReference type="PANTHER" id="PTHR30290">
    <property type="entry name" value="PERIPLASMIC BINDING COMPONENT OF ABC TRANSPORTER"/>
    <property type="match status" value="1"/>
</dbReference>
<dbReference type="PANTHER" id="PTHR30290:SF9">
    <property type="entry name" value="OLIGOPEPTIDE-BINDING PROTEIN APPA"/>
    <property type="match status" value="1"/>
</dbReference>
<dbReference type="Proteomes" id="UP000248044">
    <property type="component" value="Chromosome"/>
</dbReference>
<keyword evidence="7" id="KW-1185">Reference proteome</keyword>
<dbReference type="KEGG" id="abri:DFR85_02280"/>
<keyword evidence="4" id="KW-0472">Membrane</keyword>
<gene>
    <name evidence="6" type="ORF">DFR85_02280</name>
</gene>
<evidence type="ECO:0000259" key="5">
    <source>
        <dbReference type="Pfam" id="PF00496"/>
    </source>
</evidence>
<dbReference type="GO" id="GO:0015833">
    <property type="term" value="P:peptide transport"/>
    <property type="evidence" value="ECO:0007669"/>
    <property type="project" value="TreeGrafter"/>
</dbReference>
<comment type="similarity">
    <text evidence="1">Belongs to the bacterial solute-binding protein 5 family.</text>
</comment>
<dbReference type="AlphaFoldDB" id="A0A2U9IC67"/>